<keyword evidence="5" id="KW-1185">Reference proteome</keyword>
<dbReference type="Pfam" id="PF00239">
    <property type="entry name" value="Resolvase"/>
    <property type="match status" value="1"/>
</dbReference>
<proteinExistence type="predicted"/>
<dbReference type="SUPFAM" id="SSF53041">
    <property type="entry name" value="Resolvase-like"/>
    <property type="match status" value="1"/>
</dbReference>
<evidence type="ECO:0000313" key="5">
    <source>
        <dbReference type="Proteomes" id="UP001228581"/>
    </source>
</evidence>
<dbReference type="Gene3D" id="3.40.50.1390">
    <property type="entry name" value="Resolvase, N-terminal catalytic domain"/>
    <property type="match status" value="1"/>
</dbReference>
<accession>A0ABT7CWV5</accession>
<dbReference type="InterPro" id="IPR050639">
    <property type="entry name" value="SSR_resolvase"/>
</dbReference>
<dbReference type="PROSITE" id="PS51736">
    <property type="entry name" value="RECOMBINASES_3"/>
    <property type="match status" value="1"/>
</dbReference>
<comment type="caution">
    <text evidence="4">The sequence shown here is derived from an EMBL/GenBank/DDBJ whole genome shotgun (WGS) entry which is preliminary data.</text>
</comment>
<sequence length="222" mass="24777">MKKFVAYYRVSTIKQGQSGLGLEAQRAAVSQFVKDNMLIKGEFIEVESGKRNDRIQLREAIAFAKDKSATLIIAKLDRLSRNAGFIFALRDSGVDFICADMPDANTLTVGIFAVLAQHERELISQRTKAALQAKKEKGFLLGKPENLTREAGEKGRASYKKIAAENENNRRATALILSLRASGMKWLHIANTLNQTGFKTSKGKPFQAVQVQRLYQRSLQSR</sequence>
<gene>
    <name evidence="4" type="ORF">QNI19_35285</name>
</gene>
<name>A0ABT7CWV5_9BACT</name>
<dbReference type="EMBL" id="JASJOT010000043">
    <property type="protein sequence ID" value="MDJ1498253.1"/>
    <property type="molecule type" value="Genomic_DNA"/>
</dbReference>
<dbReference type="PANTHER" id="PTHR30461:SF2">
    <property type="entry name" value="SERINE RECOMBINASE PINE-RELATED"/>
    <property type="match status" value="1"/>
</dbReference>
<organism evidence="4 5">
    <name type="scientific">Xanthocytophaga flava</name>
    <dbReference type="NCBI Taxonomy" id="3048013"/>
    <lineage>
        <taxon>Bacteria</taxon>
        <taxon>Pseudomonadati</taxon>
        <taxon>Bacteroidota</taxon>
        <taxon>Cytophagia</taxon>
        <taxon>Cytophagales</taxon>
        <taxon>Rhodocytophagaceae</taxon>
        <taxon>Xanthocytophaga</taxon>
    </lineage>
</organism>
<evidence type="ECO:0000259" key="3">
    <source>
        <dbReference type="PROSITE" id="PS51736"/>
    </source>
</evidence>
<keyword evidence="2" id="KW-0233">DNA recombination</keyword>
<evidence type="ECO:0000313" key="4">
    <source>
        <dbReference type="EMBL" id="MDJ1498253.1"/>
    </source>
</evidence>
<feature type="domain" description="Resolvase/invertase-type recombinase catalytic" evidence="3">
    <location>
        <begin position="3"/>
        <end position="138"/>
    </location>
</feature>
<dbReference type="Proteomes" id="UP001228581">
    <property type="component" value="Unassembled WGS sequence"/>
</dbReference>
<dbReference type="InterPro" id="IPR006119">
    <property type="entry name" value="Resolv_N"/>
</dbReference>
<dbReference type="CDD" id="cd00338">
    <property type="entry name" value="Ser_Recombinase"/>
    <property type="match status" value="1"/>
</dbReference>
<keyword evidence="1" id="KW-0238">DNA-binding</keyword>
<dbReference type="SMART" id="SM00857">
    <property type="entry name" value="Resolvase"/>
    <property type="match status" value="1"/>
</dbReference>
<evidence type="ECO:0000256" key="2">
    <source>
        <dbReference type="ARBA" id="ARBA00023172"/>
    </source>
</evidence>
<evidence type="ECO:0000256" key="1">
    <source>
        <dbReference type="ARBA" id="ARBA00023125"/>
    </source>
</evidence>
<reference evidence="4 5" key="1">
    <citation type="submission" date="2023-05" db="EMBL/GenBank/DDBJ databases">
        <authorList>
            <person name="Zhang X."/>
        </authorList>
    </citation>
    <scope>NUCLEOTIDE SEQUENCE [LARGE SCALE GENOMIC DNA]</scope>
    <source>
        <strain evidence="4 5">DM2B3-1</strain>
    </source>
</reference>
<protein>
    <submittedName>
        <fullName evidence="4">Recombinase family protein</fullName>
    </submittedName>
</protein>
<dbReference type="InterPro" id="IPR036162">
    <property type="entry name" value="Resolvase-like_N_sf"/>
</dbReference>
<dbReference type="RefSeq" id="WP_314004535.1">
    <property type="nucleotide sequence ID" value="NZ_JASJOT010000043.1"/>
</dbReference>
<dbReference type="PANTHER" id="PTHR30461">
    <property type="entry name" value="DNA-INVERTASE FROM LAMBDOID PROPHAGE"/>
    <property type="match status" value="1"/>
</dbReference>